<feature type="region of interest" description="Disordered" evidence="2">
    <location>
        <begin position="1"/>
        <end position="210"/>
    </location>
</feature>
<dbReference type="PANTHER" id="PTHR12603:SF0">
    <property type="entry name" value="CCR4-NOT TRANSCRIPTION COMPLEX SUBUNIT 4"/>
    <property type="match status" value="1"/>
</dbReference>
<evidence type="ECO:0000256" key="1">
    <source>
        <dbReference type="PROSITE-ProRule" id="PRU00175"/>
    </source>
</evidence>
<dbReference type="SUPFAM" id="SSF57850">
    <property type="entry name" value="RING/U-box"/>
    <property type="match status" value="1"/>
</dbReference>
<feature type="compositionally biased region" description="Basic and acidic residues" evidence="2">
    <location>
        <begin position="63"/>
        <end position="83"/>
    </location>
</feature>
<feature type="compositionally biased region" description="Polar residues" evidence="2">
    <location>
        <begin position="248"/>
        <end position="259"/>
    </location>
</feature>
<keyword evidence="1" id="KW-0863">Zinc-finger</keyword>
<dbReference type="InterPro" id="IPR039780">
    <property type="entry name" value="Mot2"/>
</dbReference>
<evidence type="ECO:0000259" key="3">
    <source>
        <dbReference type="PROSITE" id="PS50089"/>
    </source>
</evidence>
<dbReference type="GO" id="GO:0008270">
    <property type="term" value="F:zinc ion binding"/>
    <property type="evidence" value="ECO:0007669"/>
    <property type="project" value="UniProtKB-KW"/>
</dbReference>
<evidence type="ECO:0000313" key="5">
    <source>
        <dbReference type="Proteomes" id="UP000091857"/>
    </source>
</evidence>
<name>A0A2C9VPK5_MANES</name>
<feature type="compositionally biased region" description="Polar residues" evidence="2">
    <location>
        <begin position="169"/>
        <end position="182"/>
    </location>
</feature>
<dbReference type="GO" id="GO:0016567">
    <property type="term" value="P:protein ubiquitination"/>
    <property type="evidence" value="ECO:0000318"/>
    <property type="project" value="GO_Central"/>
</dbReference>
<feature type="compositionally biased region" description="Basic residues" evidence="2">
    <location>
        <begin position="18"/>
        <end position="31"/>
    </location>
</feature>
<evidence type="ECO:0000313" key="4">
    <source>
        <dbReference type="EMBL" id="OAY47705.1"/>
    </source>
</evidence>
<sequence>MVSDSIKVSIPSAPKDFGKKKRANRSAKLKQCKLDVRREQWLSQVKNKGSKEKPNGLGVSPCENERKNDMENLETRRIGRGNEEEKENGSIYHEFDSDSPSHSPTGSSVLSCTDVGTNFTGSSSSSSSSSGGCCSGSITEEEEEADDDCLDDWEAIADALAANDDSKEGSQNNNSCPVSESSPKFEPSVRSDSISPELEPSVRSDSISNNLDSSLEDLKQECPKTAPPRVAHGNSRAWRPDDAFRPQSLPNLSKQRSFPNTQRHYGQGGLPWHCSNPVNVPSCCPICCEELDVTDSSFLPCTCGFRLCLFCYNRILHVEDGRCPGCRKNYEGNAEEAELSVSGGSLTFRLSRSYSMIARGYDFYG</sequence>
<proteinExistence type="predicted"/>
<dbReference type="Gramene" id="Manes.06G099500.1.v8.1">
    <property type="protein sequence ID" value="Manes.06G099500.1.v8.1.CDS"/>
    <property type="gene ID" value="Manes.06G099500.v8.1"/>
</dbReference>
<feature type="compositionally biased region" description="Acidic residues" evidence="2">
    <location>
        <begin position="139"/>
        <end position="155"/>
    </location>
</feature>
<protein>
    <recommendedName>
        <fullName evidence="3">RING-type domain-containing protein</fullName>
    </recommendedName>
</protein>
<reference evidence="5" key="1">
    <citation type="journal article" date="2016" name="Nat. Biotechnol.">
        <title>Sequencing wild and cultivated cassava and related species reveals extensive interspecific hybridization and genetic diversity.</title>
        <authorList>
            <person name="Bredeson J.V."/>
            <person name="Lyons J.B."/>
            <person name="Prochnik S.E."/>
            <person name="Wu G.A."/>
            <person name="Ha C.M."/>
            <person name="Edsinger-Gonzales E."/>
            <person name="Grimwood J."/>
            <person name="Schmutz J."/>
            <person name="Rabbi I.Y."/>
            <person name="Egesi C."/>
            <person name="Nauluvula P."/>
            <person name="Lebot V."/>
            <person name="Ndunguru J."/>
            <person name="Mkamilo G."/>
            <person name="Bart R.S."/>
            <person name="Setter T.L."/>
            <person name="Gleadow R.M."/>
            <person name="Kulakow P."/>
            <person name="Ferguson M.E."/>
            <person name="Rounsley S."/>
            <person name="Rokhsar D.S."/>
        </authorList>
    </citation>
    <scope>NUCLEOTIDE SEQUENCE [LARGE SCALE GENOMIC DNA]</scope>
    <source>
        <strain evidence="5">cv. AM560-2</strain>
    </source>
</reference>
<accession>A0A2C9VPK5</accession>
<dbReference type="InterPro" id="IPR039515">
    <property type="entry name" value="NOT4_mRING-HC-C4C4"/>
</dbReference>
<dbReference type="EMBL" id="CM004392">
    <property type="protein sequence ID" value="OAY47705.1"/>
    <property type="molecule type" value="Genomic_DNA"/>
</dbReference>
<dbReference type="OMA" id="CIRICIY"/>
<feature type="domain" description="RING-type" evidence="3">
    <location>
        <begin position="284"/>
        <end position="327"/>
    </location>
</feature>
<dbReference type="Proteomes" id="UP000091857">
    <property type="component" value="Chromosome 6"/>
</dbReference>
<keyword evidence="1" id="KW-0479">Metal-binding</keyword>
<dbReference type="AlphaFoldDB" id="A0A2C9VPK5"/>
<feature type="region of interest" description="Disordered" evidence="2">
    <location>
        <begin position="224"/>
        <end position="259"/>
    </location>
</feature>
<evidence type="ECO:0000256" key="2">
    <source>
        <dbReference type="SAM" id="MobiDB-lite"/>
    </source>
</evidence>
<dbReference type="InterPro" id="IPR001841">
    <property type="entry name" value="Znf_RING"/>
</dbReference>
<comment type="caution">
    <text evidence="4">The sequence shown here is derived from an EMBL/GenBank/DDBJ whole genome shotgun (WGS) entry which is preliminary data.</text>
</comment>
<feature type="compositionally biased region" description="Low complexity" evidence="2">
    <location>
        <begin position="98"/>
        <end position="111"/>
    </location>
</feature>
<feature type="compositionally biased region" description="Low complexity" evidence="2">
    <location>
        <begin position="121"/>
        <end position="137"/>
    </location>
</feature>
<keyword evidence="5" id="KW-1185">Reference proteome</keyword>
<dbReference type="PANTHER" id="PTHR12603">
    <property type="entry name" value="CCR4-NOT TRANSCRIPTION COMPLEX RELATED"/>
    <property type="match status" value="1"/>
</dbReference>
<dbReference type="Gene3D" id="3.30.40.10">
    <property type="entry name" value="Zinc/RING finger domain, C3HC4 (zinc finger)"/>
    <property type="match status" value="1"/>
</dbReference>
<organism evidence="4 5">
    <name type="scientific">Manihot esculenta</name>
    <name type="common">Cassava</name>
    <name type="synonym">Jatropha manihot</name>
    <dbReference type="NCBI Taxonomy" id="3983"/>
    <lineage>
        <taxon>Eukaryota</taxon>
        <taxon>Viridiplantae</taxon>
        <taxon>Streptophyta</taxon>
        <taxon>Embryophyta</taxon>
        <taxon>Tracheophyta</taxon>
        <taxon>Spermatophyta</taxon>
        <taxon>Magnoliopsida</taxon>
        <taxon>eudicotyledons</taxon>
        <taxon>Gunneridae</taxon>
        <taxon>Pentapetalae</taxon>
        <taxon>rosids</taxon>
        <taxon>fabids</taxon>
        <taxon>Malpighiales</taxon>
        <taxon>Euphorbiaceae</taxon>
        <taxon>Crotonoideae</taxon>
        <taxon>Manihoteae</taxon>
        <taxon>Manihot</taxon>
    </lineage>
</organism>
<dbReference type="STRING" id="3983.A0A2C9VPK5"/>
<dbReference type="PROSITE" id="PS50089">
    <property type="entry name" value="ZF_RING_2"/>
    <property type="match status" value="1"/>
</dbReference>
<dbReference type="InterPro" id="IPR013083">
    <property type="entry name" value="Znf_RING/FYVE/PHD"/>
</dbReference>
<dbReference type="Pfam" id="PF14570">
    <property type="entry name" value="zf-RING_4"/>
    <property type="match status" value="1"/>
</dbReference>
<dbReference type="GO" id="GO:0030014">
    <property type="term" value="C:CCR4-NOT complex"/>
    <property type="evidence" value="ECO:0000318"/>
    <property type="project" value="GO_Central"/>
</dbReference>
<dbReference type="GO" id="GO:0004842">
    <property type="term" value="F:ubiquitin-protein transferase activity"/>
    <property type="evidence" value="ECO:0000318"/>
    <property type="project" value="GO_Central"/>
</dbReference>
<dbReference type="CDD" id="cd16618">
    <property type="entry name" value="mRING-HC-C4C4_CNOT4"/>
    <property type="match status" value="1"/>
</dbReference>
<gene>
    <name evidence="4" type="ORF">MANES_06G099500v8</name>
</gene>
<keyword evidence="1" id="KW-0862">Zinc</keyword>